<organism evidence="5 6">
    <name type="scientific">Sphingorhabdus contaminans</name>
    <dbReference type="NCBI Taxonomy" id="1343899"/>
    <lineage>
        <taxon>Bacteria</taxon>
        <taxon>Pseudomonadati</taxon>
        <taxon>Pseudomonadota</taxon>
        <taxon>Alphaproteobacteria</taxon>
        <taxon>Sphingomonadales</taxon>
        <taxon>Sphingomonadaceae</taxon>
        <taxon>Sphingorhabdus</taxon>
    </lineage>
</organism>
<protein>
    <recommendedName>
        <fullName evidence="1">thymidylate synthase</fullName>
        <ecNumber evidence="1">2.1.1.45</ecNumber>
    </recommendedName>
</protein>
<dbReference type="RefSeq" id="WP_143776194.1">
    <property type="nucleotide sequence ID" value="NZ_VKKU01000001.1"/>
</dbReference>
<dbReference type="PANTHER" id="PTHR11548">
    <property type="entry name" value="THYMIDYLATE SYNTHASE 1"/>
    <property type="match status" value="1"/>
</dbReference>
<dbReference type="GO" id="GO:0004799">
    <property type="term" value="F:thymidylate synthase activity"/>
    <property type="evidence" value="ECO:0007669"/>
    <property type="project" value="UniProtKB-EC"/>
</dbReference>
<dbReference type="InterPro" id="IPR000398">
    <property type="entry name" value="Thymidylate_synthase"/>
</dbReference>
<dbReference type="PANTHER" id="PTHR11548:SF9">
    <property type="entry name" value="THYMIDYLATE SYNTHASE"/>
    <property type="match status" value="1"/>
</dbReference>
<evidence type="ECO:0000256" key="1">
    <source>
        <dbReference type="ARBA" id="ARBA00011947"/>
    </source>
</evidence>
<dbReference type="OrthoDB" id="7182974at2"/>
<evidence type="ECO:0000256" key="3">
    <source>
        <dbReference type="ARBA" id="ARBA00022679"/>
    </source>
</evidence>
<evidence type="ECO:0000313" key="6">
    <source>
        <dbReference type="Proteomes" id="UP000320160"/>
    </source>
</evidence>
<name>A0A553WKT3_9SPHN</name>
<dbReference type="InterPro" id="IPR036926">
    <property type="entry name" value="Thymidate_synth/dCMP_Mease_sf"/>
</dbReference>
<sequence>MSQFEHINDVLKATAQSCIGSGSATSPRGMSTLEVIGYNFSLTNPRARIVGFPDRRWSLPLAIGEFCWHMRGDNSVEALSYYADAWSSFSDDGITVRGSCYGNKAFSRIHGDSSWDRCKSLLRNDKDSRRAVITFDVLDESDLTTRDKSCLTTMQFLIREARLSLVANMRSNDIYLGLPYDVFLFTMMQEVMALELGVDVGAYTHFVGSLHVYERNIAAISSQYNRESNRSTMPRMTDLDQLPDFLAAELAIREGRETKLDSFAPYWASLLQHLTNFKQRRLRANDAVAA</sequence>
<dbReference type="GO" id="GO:0005829">
    <property type="term" value="C:cytosol"/>
    <property type="evidence" value="ECO:0007669"/>
    <property type="project" value="TreeGrafter"/>
</dbReference>
<keyword evidence="3" id="KW-0808">Transferase</keyword>
<dbReference type="GO" id="GO:0006231">
    <property type="term" value="P:dTMP biosynthetic process"/>
    <property type="evidence" value="ECO:0007669"/>
    <property type="project" value="InterPro"/>
</dbReference>
<dbReference type="InterPro" id="IPR023451">
    <property type="entry name" value="Thymidate_synth/dCMP_Mease_dom"/>
</dbReference>
<dbReference type="EMBL" id="VKKU01000001">
    <property type="protein sequence ID" value="TSB05278.1"/>
    <property type="molecule type" value="Genomic_DNA"/>
</dbReference>
<dbReference type="Pfam" id="PF00303">
    <property type="entry name" value="Thymidylat_synt"/>
    <property type="match status" value="1"/>
</dbReference>
<reference evidence="5 6" key="1">
    <citation type="submission" date="2019-07" db="EMBL/GenBank/DDBJ databases">
        <authorList>
            <person name="Park M."/>
        </authorList>
    </citation>
    <scope>NUCLEOTIDE SEQUENCE [LARGE SCALE GENOMIC DNA]</scope>
    <source>
        <strain evidence="5 6">KCTC32445</strain>
    </source>
</reference>
<evidence type="ECO:0000256" key="2">
    <source>
        <dbReference type="ARBA" id="ARBA00022603"/>
    </source>
</evidence>
<dbReference type="EC" id="2.1.1.45" evidence="1"/>
<feature type="domain" description="Thymidylate synthase/dCMP hydroxymethylase" evidence="4">
    <location>
        <begin position="19"/>
        <end position="236"/>
    </location>
</feature>
<dbReference type="GO" id="GO:0032259">
    <property type="term" value="P:methylation"/>
    <property type="evidence" value="ECO:0007669"/>
    <property type="project" value="UniProtKB-KW"/>
</dbReference>
<keyword evidence="6" id="KW-1185">Reference proteome</keyword>
<proteinExistence type="predicted"/>
<dbReference type="SUPFAM" id="SSF55831">
    <property type="entry name" value="Thymidylate synthase/dCMP hydroxymethylase"/>
    <property type="match status" value="1"/>
</dbReference>
<dbReference type="InterPro" id="IPR045097">
    <property type="entry name" value="Thymidate_synth/dCMP_Mease"/>
</dbReference>
<dbReference type="Gene3D" id="3.30.572.10">
    <property type="entry name" value="Thymidylate synthase/dCMP hydroxymethylase domain"/>
    <property type="match status" value="1"/>
</dbReference>
<evidence type="ECO:0000313" key="5">
    <source>
        <dbReference type="EMBL" id="TSB05278.1"/>
    </source>
</evidence>
<evidence type="ECO:0000259" key="4">
    <source>
        <dbReference type="Pfam" id="PF00303"/>
    </source>
</evidence>
<dbReference type="AlphaFoldDB" id="A0A553WKT3"/>
<comment type="caution">
    <text evidence="5">The sequence shown here is derived from an EMBL/GenBank/DDBJ whole genome shotgun (WGS) entry which is preliminary data.</text>
</comment>
<dbReference type="PRINTS" id="PR00108">
    <property type="entry name" value="THYMDSNTHASE"/>
</dbReference>
<keyword evidence="2" id="KW-0489">Methyltransferase</keyword>
<accession>A0A553WKT3</accession>
<dbReference type="Proteomes" id="UP000320160">
    <property type="component" value="Unassembled WGS sequence"/>
</dbReference>
<gene>
    <name evidence="5" type="ORF">FOM92_07930</name>
</gene>